<keyword evidence="2" id="KW-1185">Reference proteome</keyword>
<dbReference type="Proteomes" id="UP000314294">
    <property type="component" value="Unassembled WGS sequence"/>
</dbReference>
<accession>A0A4Z2H7W9</accession>
<dbReference type="AlphaFoldDB" id="A0A4Z2H7W9"/>
<sequence length="98" mass="11272">MFGVSSQFIRMFYQADASHAPLLICGVLQQPVVLCQVVHWVPVGTMDPGGSKLQSRFSYKKREERYTNVWKLKKRQIYLSTLLCSGRITPEFSQTFIV</sequence>
<gene>
    <name evidence="1" type="ORF">EYF80_027836</name>
</gene>
<protein>
    <submittedName>
        <fullName evidence="1">Uncharacterized protein</fullName>
    </submittedName>
</protein>
<name>A0A4Z2H7W9_9TELE</name>
<reference evidence="1 2" key="1">
    <citation type="submission" date="2019-03" db="EMBL/GenBank/DDBJ databases">
        <title>First draft genome of Liparis tanakae, snailfish: a comprehensive survey of snailfish specific genes.</title>
        <authorList>
            <person name="Kim W."/>
            <person name="Song I."/>
            <person name="Jeong J.-H."/>
            <person name="Kim D."/>
            <person name="Kim S."/>
            <person name="Ryu S."/>
            <person name="Song J.Y."/>
            <person name="Lee S.K."/>
        </authorList>
    </citation>
    <scope>NUCLEOTIDE SEQUENCE [LARGE SCALE GENOMIC DNA]</scope>
    <source>
        <tissue evidence="1">Muscle</tissue>
    </source>
</reference>
<evidence type="ECO:0000313" key="2">
    <source>
        <dbReference type="Proteomes" id="UP000314294"/>
    </source>
</evidence>
<proteinExistence type="predicted"/>
<evidence type="ECO:0000313" key="1">
    <source>
        <dbReference type="EMBL" id="TNN61909.1"/>
    </source>
</evidence>
<dbReference type="EMBL" id="SRLO01000305">
    <property type="protein sequence ID" value="TNN61909.1"/>
    <property type="molecule type" value="Genomic_DNA"/>
</dbReference>
<comment type="caution">
    <text evidence="1">The sequence shown here is derived from an EMBL/GenBank/DDBJ whole genome shotgun (WGS) entry which is preliminary data.</text>
</comment>
<organism evidence="1 2">
    <name type="scientific">Liparis tanakae</name>
    <name type="common">Tanaka's snailfish</name>
    <dbReference type="NCBI Taxonomy" id="230148"/>
    <lineage>
        <taxon>Eukaryota</taxon>
        <taxon>Metazoa</taxon>
        <taxon>Chordata</taxon>
        <taxon>Craniata</taxon>
        <taxon>Vertebrata</taxon>
        <taxon>Euteleostomi</taxon>
        <taxon>Actinopterygii</taxon>
        <taxon>Neopterygii</taxon>
        <taxon>Teleostei</taxon>
        <taxon>Neoteleostei</taxon>
        <taxon>Acanthomorphata</taxon>
        <taxon>Eupercaria</taxon>
        <taxon>Perciformes</taxon>
        <taxon>Cottioidei</taxon>
        <taxon>Cottales</taxon>
        <taxon>Liparidae</taxon>
        <taxon>Liparis</taxon>
    </lineage>
</organism>